<dbReference type="Gene3D" id="3.30.530.20">
    <property type="match status" value="1"/>
</dbReference>
<accession>A0ABR3PDJ1</accession>
<reference evidence="2 3" key="1">
    <citation type="submission" date="2024-07" db="EMBL/GenBank/DDBJ databases">
        <title>Draft sequence of the Neodothiora populina.</title>
        <authorList>
            <person name="Drown D.D."/>
            <person name="Schuette U.S."/>
            <person name="Buechlein A.B."/>
            <person name="Rusch D.R."/>
            <person name="Winton L.W."/>
            <person name="Adams G.A."/>
        </authorList>
    </citation>
    <scope>NUCLEOTIDE SEQUENCE [LARGE SCALE GENOMIC DNA]</scope>
    <source>
        <strain evidence="2 3">CPC 39397</strain>
    </source>
</reference>
<proteinExistence type="predicted"/>
<feature type="region of interest" description="Disordered" evidence="1">
    <location>
        <begin position="184"/>
        <end position="205"/>
    </location>
</feature>
<gene>
    <name evidence="2" type="ORF">AAFC00_000264</name>
</gene>
<evidence type="ECO:0000256" key="1">
    <source>
        <dbReference type="SAM" id="MobiDB-lite"/>
    </source>
</evidence>
<dbReference type="RefSeq" id="XP_069200076.1">
    <property type="nucleotide sequence ID" value="XM_069342096.1"/>
</dbReference>
<keyword evidence="3" id="KW-1185">Reference proteome</keyword>
<dbReference type="InterPro" id="IPR023393">
    <property type="entry name" value="START-like_dom_sf"/>
</dbReference>
<dbReference type="GeneID" id="95973967"/>
<evidence type="ECO:0008006" key="4">
    <source>
        <dbReference type="Google" id="ProtNLM"/>
    </source>
</evidence>
<organism evidence="2 3">
    <name type="scientific">Neodothiora populina</name>
    <dbReference type="NCBI Taxonomy" id="2781224"/>
    <lineage>
        <taxon>Eukaryota</taxon>
        <taxon>Fungi</taxon>
        <taxon>Dikarya</taxon>
        <taxon>Ascomycota</taxon>
        <taxon>Pezizomycotina</taxon>
        <taxon>Dothideomycetes</taxon>
        <taxon>Dothideomycetidae</taxon>
        <taxon>Dothideales</taxon>
        <taxon>Dothioraceae</taxon>
        <taxon>Neodothiora</taxon>
    </lineage>
</organism>
<evidence type="ECO:0000313" key="2">
    <source>
        <dbReference type="EMBL" id="KAL1303801.1"/>
    </source>
</evidence>
<protein>
    <recommendedName>
        <fullName evidence="4">Coenzyme Q-binding protein COQ10 START domain-containing protein</fullName>
    </recommendedName>
</protein>
<dbReference type="PANTHER" id="PTHR12901">
    <property type="entry name" value="SPERM PROTEIN HOMOLOG"/>
    <property type="match status" value="1"/>
</dbReference>
<dbReference type="PANTHER" id="PTHR12901:SF10">
    <property type="entry name" value="COENZYME Q-BINDING PROTEIN COQ10, MITOCHONDRIAL"/>
    <property type="match status" value="1"/>
</dbReference>
<name>A0ABR3PDJ1_9PEZI</name>
<evidence type="ECO:0000313" key="3">
    <source>
        <dbReference type="Proteomes" id="UP001562354"/>
    </source>
</evidence>
<dbReference type="SUPFAM" id="SSF55961">
    <property type="entry name" value="Bet v1-like"/>
    <property type="match status" value="1"/>
</dbReference>
<feature type="compositionally biased region" description="Basic and acidic residues" evidence="1">
    <location>
        <begin position="191"/>
        <end position="202"/>
    </location>
</feature>
<sequence length="259" mass="28790">MKSLRSTSAMASQLTKPLTRTRAPTCSIRQHSQHYQQQQIRTFLPNPFGPTTQSLSASRTLPYPSPLLYEIISDVESYNTFLPFCQESTITKFSQPDTDGRKWPEEGKLVIGFNNDISEAFYSRIHCVPGTVVEALSGATETSLAADQIAHHNPRPRHGDDPSRNASVLTHLLTKWTLLPFPYKPGPESGADPRHETSKQPAREQTQVSLNIEYAFANPIYAALSAAAAPKVADKMIAAFEERVRKVVEERKRKTGAAQ</sequence>
<dbReference type="EMBL" id="JBFMKM010000009">
    <property type="protein sequence ID" value="KAL1303801.1"/>
    <property type="molecule type" value="Genomic_DNA"/>
</dbReference>
<comment type="caution">
    <text evidence="2">The sequence shown here is derived from an EMBL/GenBank/DDBJ whole genome shotgun (WGS) entry which is preliminary data.</text>
</comment>
<dbReference type="InterPro" id="IPR044996">
    <property type="entry name" value="COQ10-like"/>
</dbReference>
<dbReference type="Proteomes" id="UP001562354">
    <property type="component" value="Unassembled WGS sequence"/>
</dbReference>
<dbReference type="CDD" id="cd07813">
    <property type="entry name" value="COQ10p_like"/>
    <property type="match status" value="1"/>
</dbReference>
<feature type="region of interest" description="Disordered" evidence="1">
    <location>
        <begin position="1"/>
        <end position="21"/>
    </location>
</feature>